<dbReference type="EMBL" id="FZNQ01000007">
    <property type="protein sequence ID" value="SNR44952.1"/>
    <property type="molecule type" value="Genomic_DNA"/>
</dbReference>
<name>A0A238WEE3_HALVU</name>
<gene>
    <name evidence="1" type="ORF">SAMN06264855_10780</name>
</gene>
<protein>
    <recommendedName>
        <fullName evidence="3">Small CPxCG-related zinc finger protein</fullName>
    </recommendedName>
</protein>
<sequence>MSGPLTCPQCGETIESADDLESEEVSEMEVSDDGSISVYSSNKTFFRCRKCRTAMGVGHS</sequence>
<accession>A0A238WEE3</accession>
<dbReference type="Proteomes" id="UP000198397">
    <property type="component" value="Unassembled WGS sequence"/>
</dbReference>
<evidence type="ECO:0000313" key="1">
    <source>
        <dbReference type="EMBL" id="SNR44952.1"/>
    </source>
</evidence>
<evidence type="ECO:0000313" key="2">
    <source>
        <dbReference type="Proteomes" id="UP000198397"/>
    </source>
</evidence>
<dbReference type="RefSeq" id="WP_089384618.1">
    <property type="nucleotide sequence ID" value="NZ_FZNQ01000007.1"/>
</dbReference>
<proteinExistence type="predicted"/>
<dbReference type="AlphaFoldDB" id="A0A238WEE3"/>
<organism evidence="1 2">
    <name type="scientific">Halorubrum vacuolatum</name>
    <name type="common">Natronobacterium vacuolatum</name>
    <dbReference type="NCBI Taxonomy" id="63740"/>
    <lineage>
        <taxon>Archaea</taxon>
        <taxon>Methanobacteriati</taxon>
        <taxon>Methanobacteriota</taxon>
        <taxon>Stenosarchaea group</taxon>
        <taxon>Halobacteria</taxon>
        <taxon>Halobacteriales</taxon>
        <taxon>Haloferacaceae</taxon>
        <taxon>Halorubrum</taxon>
    </lineage>
</organism>
<keyword evidence="2" id="KW-1185">Reference proteome</keyword>
<evidence type="ECO:0008006" key="3">
    <source>
        <dbReference type="Google" id="ProtNLM"/>
    </source>
</evidence>
<reference evidence="1 2" key="1">
    <citation type="submission" date="2017-06" db="EMBL/GenBank/DDBJ databases">
        <authorList>
            <person name="Kim H.J."/>
            <person name="Triplett B.A."/>
        </authorList>
    </citation>
    <scope>NUCLEOTIDE SEQUENCE [LARGE SCALE GENOMIC DNA]</scope>
    <source>
        <strain evidence="1 2">DSM 8800</strain>
    </source>
</reference>